<keyword evidence="5" id="KW-0571">Peptide transport</keyword>
<protein>
    <submittedName>
        <fullName evidence="11">ABC transporter permease</fullName>
    </submittedName>
</protein>
<dbReference type="InterPro" id="IPR035906">
    <property type="entry name" value="MetI-like_sf"/>
</dbReference>
<evidence type="ECO:0000256" key="5">
    <source>
        <dbReference type="ARBA" id="ARBA00022856"/>
    </source>
</evidence>
<feature type="transmembrane region" description="Helical" evidence="9">
    <location>
        <begin position="21"/>
        <end position="45"/>
    </location>
</feature>
<evidence type="ECO:0000259" key="10">
    <source>
        <dbReference type="PROSITE" id="PS50928"/>
    </source>
</evidence>
<dbReference type="Proteomes" id="UP000477782">
    <property type="component" value="Unassembled WGS sequence"/>
</dbReference>
<dbReference type="GO" id="GO:0015031">
    <property type="term" value="P:protein transport"/>
    <property type="evidence" value="ECO:0007669"/>
    <property type="project" value="UniProtKB-KW"/>
</dbReference>
<dbReference type="RefSeq" id="WP_164628075.1">
    <property type="nucleotide sequence ID" value="NZ_JAAIVJ010000019.1"/>
</dbReference>
<evidence type="ECO:0000256" key="2">
    <source>
        <dbReference type="ARBA" id="ARBA00022448"/>
    </source>
</evidence>
<gene>
    <name evidence="11" type="ORF">G4Z14_17485</name>
</gene>
<dbReference type="PROSITE" id="PS50928">
    <property type="entry name" value="ABC_TM1"/>
    <property type="match status" value="1"/>
</dbReference>
<evidence type="ECO:0000256" key="7">
    <source>
        <dbReference type="ARBA" id="ARBA00022989"/>
    </source>
</evidence>
<evidence type="ECO:0000256" key="8">
    <source>
        <dbReference type="ARBA" id="ARBA00023136"/>
    </source>
</evidence>
<evidence type="ECO:0000256" key="1">
    <source>
        <dbReference type="ARBA" id="ARBA00004651"/>
    </source>
</evidence>
<evidence type="ECO:0000313" key="11">
    <source>
        <dbReference type="EMBL" id="NEY92084.1"/>
    </source>
</evidence>
<keyword evidence="2 9" id="KW-0813">Transport</keyword>
<evidence type="ECO:0000313" key="12">
    <source>
        <dbReference type="Proteomes" id="UP000477782"/>
    </source>
</evidence>
<sequence>MTETSAINLPARDRPRLKKGTIELAIGVLIVGAWILAAAGAGIVAPADPNALDLAAVLAPPGPAHLMGTDNLGRDILSRVIHGARIDIWMGFIGVLAPLCIGVLVGLVSGYYGGMTDTILMRLVDITVAFPFFILVIAIVGLLGPGLANYFVALGLVAWVAYARLVRAEVLVVKRLEFVQAAKALGFPDRAILFRHVLPNVLGSITIYAWTDAVMVILAGASLGFLGLGAQPPTAEWGVMISDGQPYIVQAWWICFFPGLAMVTLSLGFILISDGLSRRLRVSQ</sequence>
<evidence type="ECO:0000256" key="3">
    <source>
        <dbReference type="ARBA" id="ARBA00022475"/>
    </source>
</evidence>
<feature type="transmembrane region" description="Helical" evidence="9">
    <location>
        <begin position="119"/>
        <end position="141"/>
    </location>
</feature>
<proteinExistence type="inferred from homology"/>
<reference evidence="11 12" key="1">
    <citation type="submission" date="2020-02" db="EMBL/GenBank/DDBJ databases">
        <authorList>
            <person name="Chen W.-M."/>
        </authorList>
    </citation>
    <scope>NUCLEOTIDE SEQUENCE [LARGE SCALE GENOMIC DNA]</scope>
    <source>
        <strain evidence="11 12">KMS-5</strain>
    </source>
</reference>
<dbReference type="InterPro" id="IPR000515">
    <property type="entry name" value="MetI-like"/>
</dbReference>
<comment type="subcellular location">
    <subcellularLocation>
        <location evidence="1 9">Cell membrane</location>
        <topology evidence="1 9">Multi-pass membrane protein</topology>
    </subcellularLocation>
</comment>
<comment type="similarity">
    <text evidence="9">Belongs to the binding-protein-dependent transport system permease family.</text>
</comment>
<keyword evidence="3" id="KW-1003">Cell membrane</keyword>
<keyword evidence="6" id="KW-0653">Protein transport</keyword>
<dbReference type="AlphaFoldDB" id="A0A6M0QZ40"/>
<evidence type="ECO:0000256" key="6">
    <source>
        <dbReference type="ARBA" id="ARBA00022927"/>
    </source>
</evidence>
<feature type="transmembrane region" description="Helical" evidence="9">
    <location>
        <begin position="88"/>
        <end position="112"/>
    </location>
</feature>
<keyword evidence="12" id="KW-1185">Reference proteome</keyword>
<dbReference type="SUPFAM" id="SSF161098">
    <property type="entry name" value="MetI-like"/>
    <property type="match status" value="1"/>
</dbReference>
<dbReference type="Pfam" id="PF00528">
    <property type="entry name" value="BPD_transp_1"/>
    <property type="match status" value="1"/>
</dbReference>
<organism evidence="11 12">
    <name type="scientific">Tabrizicola oligotrophica</name>
    <dbReference type="NCBI Taxonomy" id="2710650"/>
    <lineage>
        <taxon>Bacteria</taxon>
        <taxon>Pseudomonadati</taxon>
        <taxon>Pseudomonadota</taxon>
        <taxon>Alphaproteobacteria</taxon>
        <taxon>Rhodobacterales</taxon>
        <taxon>Paracoccaceae</taxon>
        <taxon>Tabrizicola</taxon>
    </lineage>
</organism>
<dbReference type="EMBL" id="JAAIVJ010000019">
    <property type="protein sequence ID" value="NEY92084.1"/>
    <property type="molecule type" value="Genomic_DNA"/>
</dbReference>
<dbReference type="PANTHER" id="PTHR43386">
    <property type="entry name" value="OLIGOPEPTIDE TRANSPORT SYSTEM PERMEASE PROTEIN APPC"/>
    <property type="match status" value="1"/>
</dbReference>
<evidence type="ECO:0000256" key="4">
    <source>
        <dbReference type="ARBA" id="ARBA00022692"/>
    </source>
</evidence>
<comment type="caution">
    <text evidence="11">The sequence shown here is derived from an EMBL/GenBank/DDBJ whole genome shotgun (WGS) entry which is preliminary data.</text>
</comment>
<accession>A0A6M0QZ40</accession>
<evidence type="ECO:0000256" key="9">
    <source>
        <dbReference type="RuleBase" id="RU363032"/>
    </source>
</evidence>
<dbReference type="CDD" id="cd06261">
    <property type="entry name" value="TM_PBP2"/>
    <property type="match status" value="1"/>
</dbReference>
<feature type="transmembrane region" description="Helical" evidence="9">
    <location>
        <begin position="147"/>
        <end position="166"/>
    </location>
</feature>
<keyword evidence="8 9" id="KW-0472">Membrane</keyword>
<dbReference type="PANTHER" id="PTHR43386:SF1">
    <property type="entry name" value="D,D-DIPEPTIDE TRANSPORT SYSTEM PERMEASE PROTEIN DDPC-RELATED"/>
    <property type="match status" value="1"/>
</dbReference>
<feature type="domain" description="ABC transmembrane type-1" evidence="10">
    <location>
        <begin position="84"/>
        <end position="273"/>
    </location>
</feature>
<keyword evidence="7 9" id="KW-1133">Transmembrane helix</keyword>
<keyword evidence="4 9" id="KW-0812">Transmembrane</keyword>
<feature type="transmembrane region" description="Helical" evidence="9">
    <location>
        <begin position="250"/>
        <end position="272"/>
    </location>
</feature>
<dbReference type="InterPro" id="IPR050366">
    <property type="entry name" value="BP-dependent_transpt_permease"/>
</dbReference>
<name>A0A6M0QZ40_9RHOB</name>
<feature type="transmembrane region" description="Helical" evidence="9">
    <location>
        <begin position="205"/>
        <end position="230"/>
    </location>
</feature>
<dbReference type="GO" id="GO:0055085">
    <property type="term" value="P:transmembrane transport"/>
    <property type="evidence" value="ECO:0007669"/>
    <property type="project" value="InterPro"/>
</dbReference>
<dbReference type="Gene3D" id="1.10.3720.10">
    <property type="entry name" value="MetI-like"/>
    <property type="match status" value="1"/>
</dbReference>
<dbReference type="GO" id="GO:0015833">
    <property type="term" value="P:peptide transport"/>
    <property type="evidence" value="ECO:0007669"/>
    <property type="project" value="UniProtKB-KW"/>
</dbReference>
<dbReference type="GO" id="GO:0005886">
    <property type="term" value="C:plasma membrane"/>
    <property type="evidence" value="ECO:0007669"/>
    <property type="project" value="UniProtKB-SubCell"/>
</dbReference>